<dbReference type="PANTHER" id="PTHR43976">
    <property type="entry name" value="SHORT CHAIN DEHYDROGENASE"/>
    <property type="match status" value="1"/>
</dbReference>
<dbReference type="InterPro" id="IPR002347">
    <property type="entry name" value="SDR_fam"/>
</dbReference>
<keyword evidence="6" id="KW-1185">Reference proteome</keyword>
<dbReference type="PRINTS" id="PR00080">
    <property type="entry name" value="SDRFAMILY"/>
</dbReference>
<reference evidence="5" key="1">
    <citation type="journal article" date="2020" name="Stud. Mycol.">
        <title>101 Dothideomycetes genomes: a test case for predicting lifestyles and emergence of pathogens.</title>
        <authorList>
            <person name="Haridas S."/>
            <person name="Albert R."/>
            <person name="Binder M."/>
            <person name="Bloem J."/>
            <person name="Labutti K."/>
            <person name="Salamov A."/>
            <person name="Andreopoulos B."/>
            <person name="Baker S."/>
            <person name="Barry K."/>
            <person name="Bills G."/>
            <person name="Bluhm B."/>
            <person name="Cannon C."/>
            <person name="Castanera R."/>
            <person name="Culley D."/>
            <person name="Daum C."/>
            <person name="Ezra D."/>
            <person name="Gonzalez J."/>
            <person name="Henrissat B."/>
            <person name="Kuo A."/>
            <person name="Liang C."/>
            <person name="Lipzen A."/>
            <person name="Lutzoni F."/>
            <person name="Magnuson J."/>
            <person name="Mondo S."/>
            <person name="Nolan M."/>
            <person name="Ohm R."/>
            <person name="Pangilinan J."/>
            <person name="Park H.-J."/>
            <person name="Ramirez L."/>
            <person name="Alfaro M."/>
            <person name="Sun H."/>
            <person name="Tritt A."/>
            <person name="Yoshinaga Y."/>
            <person name="Zwiers L.-H."/>
            <person name="Turgeon B."/>
            <person name="Goodwin S."/>
            <person name="Spatafora J."/>
            <person name="Crous P."/>
            <person name="Grigoriev I."/>
        </authorList>
    </citation>
    <scope>NUCLEOTIDE SEQUENCE</scope>
    <source>
        <strain evidence="5">CBS 627.86</strain>
    </source>
</reference>
<dbReference type="Gene3D" id="3.40.50.720">
    <property type="entry name" value="NAD(P)-binding Rossmann-like Domain"/>
    <property type="match status" value="1"/>
</dbReference>
<dbReference type="GO" id="GO:0016491">
    <property type="term" value="F:oxidoreductase activity"/>
    <property type="evidence" value="ECO:0007669"/>
    <property type="project" value="UniProtKB-KW"/>
</dbReference>
<comment type="similarity">
    <text evidence="1 3">Belongs to the short-chain dehydrogenases/reductases (SDR) family.</text>
</comment>
<sequence>MPQLIWLVTGCSSGFGEQFVQSIINRGDKVIATARNLSKILHLQQTGAATLQLDITDAGQSLSSTINKAIAIYGRIDVLVNNAGFITIGSWADLSHEDWLAQFNTNLFGTIKLTRALLPHFTQRRSGTLAFISSLSGWIGHGYCGAYAASKFALEGAVEALRNETANLGIKTLIMEPGRFRTLLLSSNNLKASRSTESRPAEYEEKLEGLGKEDQRQPGDPKKFVEITIDVVREEGFAKGREVPFRLPLGIDCYDDVKSKCEETLRLLEEWKDVTTSTDFDD</sequence>
<dbReference type="Pfam" id="PF00106">
    <property type="entry name" value="adh_short"/>
    <property type="match status" value="1"/>
</dbReference>
<evidence type="ECO:0000256" key="1">
    <source>
        <dbReference type="ARBA" id="ARBA00006484"/>
    </source>
</evidence>
<dbReference type="EMBL" id="ML977357">
    <property type="protein sequence ID" value="KAF2107052.1"/>
    <property type="molecule type" value="Genomic_DNA"/>
</dbReference>
<evidence type="ECO:0000313" key="6">
    <source>
        <dbReference type="Proteomes" id="UP000799770"/>
    </source>
</evidence>
<dbReference type="CDD" id="cd05374">
    <property type="entry name" value="17beta-HSD-like_SDR_c"/>
    <property type="match status" value="1"/>
</dbReference>
<dbReference type="Proteomes" id="UP000799770">
    <property type="component" value="Unassembled WGS sequence"/>
</dbReference>
<dbReference type="SUPFAM" id="SSF51735">
    <property type="entry name" value="NAD(P)-binding Rossmann-fold domains"/>
    <property type="match status" value="1"/>
</dbReference>
<feature type="region of interest" description="Disordered" evidence="4">
    <location>
        <begin position="195"/>
        <end position="220"/>
    </location>
</feature>
<evidence type="ECO:0000256" key="2">
    <source>
        <dbReference type="ARBA" id="ARBA00023002"/>
    </source>
</evidence>
<proteinExistence type="inferred from homology"/>
<accession>A0A6A5YIK3</accession>
<gene>
    <name evidence="5" type="ORF">BDV96DRAFT_506887</name>
</gene>
<dbReference type="PANTHER" id="PTHR43976:SF16">
    <property type="entry name" value="SHORT-CHAIN DEHYDROGENASE_REDUCTASE FAMILY PROTEIN"/>
    <property type="match status" value="1"/>
</dbReference>
<dbReference type="InterPro" id="IPR036291">
    <property type="entry name" value="NAD(P)-bd_dom_sf"/>
</dbReference>
<dbReference type="OrthoDB" id="1274115at2759"/>
<name>A0A6A5YIK3_9PLEO</name>
<dbReference type="AlphaFoldDB" id="A0A6A5YIK3"/>
<evidence type="ECO:0000313" key="5">
    <source>
        <dbReference type="EMBL" id="KAF2107052.1"/>
    </source>
</evidence>
<organism evidence="5 6">
    <name type="scientific">Lophiotrema nucula</name>
    <dbReference type="NCBI Taxonomy" id="690887"/>
    <lineage>
        <taxon>Eukaryota</taxon>
        <taxon>Fungi</taxon>
        <taxon>Dikarya</taxon>
        <taxon>Ascomycota</taxon>
        <taxon>Pezizomycotina</taxon>
        <taxon>Dothideomycetes</taxon>
        <taxon>Pleosporomycetidae</taxon>
        <taxon>Pleosporales</taxon>
        <taxon>Lophiotremataceae</taxon>
        <taxon>Lophiotrema</taxon>
    </lineage>
</organism>
<dbReference type="InterPro" id="IPR051911">
    <property type="entry name" value="SDR_oxidoreductase"/>
</dbReference>
<evidence type="ECO:0008006" key="7">
    <source>
        <dbReference type="Google" id="ProtNLM"/>
    </source>
</evidence>
<protein>
    <recommendedName>
        <fullName evidence="7">NAD(P)-binding protein</fullName>
    </recommendedName>
</protein>
<evidence type="ECO:0000256" key="3">
    <source>
        <dbReference type="RuleBase" id="RU000363"/>
    </source>
</evidence>
<evidence type="ECO:0000256" key="4">
    <source>
        <dbReference type="SAM" id="MobiDB-lite"/>
    </source>
</evidence>
<keyword evidence="2" id="KW-0560">Oxidoreductase</keyword>
<dbReference type="PRINTS" id="PR00081">
    <property type="entry name" value="GDHRDH"/>
</dbReference>